<dbReference type="EMBL" id="CP036289">
    <property type="protein sequence ID" value="QDU75070.1"/>
    <property type="molecule type" value="Genomic_DNA"/>
</dbReference>
<dbReference type="InterPro" id="IPR045584">
    <property type="entry name" value="Pilin-like"/>
</dbReference>
<dbReference type="NCBIfam" id="TIGR02532">
    <property type="entry name" value="IV_pilin_GFxxxE"/>
    <property type="match status" value="1"/>
</dbReference>
<name>A0A518C770_9BACT</name>
<dbReference type="InterPro" id="IPR012902">
    <property type="entry name" value="N_methyl_site"/>
</dbReference>
<reference evidence="3" key="1">
    <citation type="submission" date="2019-02" db="EMBL/GenBank/DDBJ databases">
        <title>Deep-cultivation of Planctomycetes and their phenomic and genomic characterization uncovers novel biology.</title>
        <authorList>
            <person name="Wiegand S."/>
            <person name="Jogler M."/>
            <person name="Boedeker C."/>
            <person name="Pinto D."/>
            <person name="Vollmers J."/>
            <person name="Rivas-Marin E."/>
            <person name="Kohn T."/>
            <person name="Peeters S.H."/>
            <person name="Heuer A."/>
            <person name="Rast P."/>
            <person name="Oberbeckmann S."/>
            <person name="Bunk B."/>
            <person name="Jeske O."/>
            <person name="Meyerdierks A."/>
            <person name="Storesund J.E."/>
            <person name="Kallscheuer N."/>
            <person name="Luecker S."/>
            <person name="Lage O.M."/>
            <person name="Pohl T."/>
            <person name="Merkel B.J."/>
            <person name="Hornburger P."/>
            <person name="Mueller R.-W."/>
            <person name="Bruemmer F."/>
            <person name="Labrenz M."/>
            <person name="Spormann A.M."/>
            <person name="Op den Camp H."/>
            <person name="Overmann J."/>
            <person name="Amann R."/>
            <person name="Jetten M.S.M."/>
            <person name="Mascher T."/>
            <person name="Medema M.H."/>
            <person name="Devos D.P."/>
            <person name="Kaster A.-K."/>
            <person name="Ovreas L."/>
            <person name="Rohde M."/>
            <person name="Galperin M.Y."/>
            <person name="Jogler C."/>
        </authorList>
    </citation>
    <scope>NUCLEOTIDE SEQUENCE [LARGE SCALE GENOMIC DNA]</scope>
    <source>
        <strain evidence="3">Pan97</strain>
    </source>
</reference>
<dbReference type="AlphaFoldDB" id="A0A518C770"/>
<evidence type="ECO:0000313" key="3">
    <source>
        <dbReference type="Proteomes" id="UP000318626"/>
    </source>
</evidence>
<evidence type="ECO:0000313" key="2">
    <source>
        <dbReference type="EMBL" id="QDU75070.1"/>
    </source>
</evidence>
<accession>A0A518C770</accession>
<proteinExistence type="predicted"/>
<keyword evidence="1" id="KW-0472">Membrane</keyword>
<dbReference type="Gene3D" id="3.30.700.10">
    <property type="entry name" value="Glycoprotein, Type 4 Pilin"/>
    <property type="match status" value="1"/>
</dbReference>
<keyword evidence="1" id="KW-1133">Transmembrane helix</keyword>
<evidence type="ECO:0000256" key="1">
    <source>
        <dbReference type="SAM" id="Phobius"/>
    </source>
</evidence>
<keyword evidence="1" id="KW-0812">Transmembrane</keyword>
<dbReference type="PROSITE" id="PS00409">
    <property type="entry name" value="PROKAR_NTER_METHYL"/>
    <property type="match status" value="1"/>
</dbReference>
<organism evidence="2 3">
    <name type="scientific">Bremerella volcania</name>
    <dbReference type="NCBI Taxonomy" id="2527984"/>
    <lineage>
        <taxon>Bacteria</taxon>
        <taxon>Pseudomonadati</taxon>
        <taxon>Planctomycetota</taxon>
        <taxon>Planctomycetia</taxon>
        <taxon>Pirellulales</taxon>
        <taxon>Pirellulaceae</taxon>
        <taxon>Bremerella</taxon>
    </lineage>
</organism>
<sequence>MFGNTTSRLTKSPRPMPMRRGLTLIEILITVAILGILAAAVIPQFGATAPDQVRGAAQIVAADMEYARSLAISNNSAYLITFSKTRNGYILTHSGTNTSLDDLPDNPFRKPSEDSKSLIVLLSDFPHVGPDVTIAAIVTDEPSPQEVTSIEFDTLGQTTRKQPTLIWLSSRAGAEDIYLPIEINPVTGMTTIGEITNVAPNVLSAKAST</sequence>
<dbReference type="KEGG" id="bvo:Pan97_20910"/>
<dbReference type="OrthoDB" id="289983at2"/>
<dbReference type="Proteomes" id="UP000318626">
    <property type="component" value="Chromosome"/>
</dbReference>
<protein>
    <recommendedName>
        <fullName evidence="4">Prepilin-type N-terminal cleavage/methylation domain-containing protein</fullName>
    </recommendedName>
</protein>
<dbReference type="SUPFAM" id="SSF54523">
    <property type="entry name" value="Pili subunits"/>
    <property type="match status" value="1"/>
</dbReference>
<gene>
    <name evidence="2" type="ORF">Pan97_20910</name>
</gene>
<dbReference type="Pfam" id="PF07963">
    <property type="entry name" value="N_methyl"/>
    <property type="match status" value="1"/>
</dbReference>
<keyword evidence="3" id="KW-1185">Reference proteome</keyword>
<evidence type="ECO:0008006" key="4">
    <source>
        <dbReference type="Google" id="ProtNLM"/>
    </source>
</evidence>
<feature type="transmembrane region" description="Helical" evidence="1">
    <location>
        <begin position="21"/>
        <end position="42"/>
    </location>
</feature>